<dbReference type="InterPro" id="IPR000620">
    <property type="entry name" value="EamA_dom"/>
</dbReference>
<keyword evidence="5 6" id="KW-0472">Membrane</keyword>
<dbReference type="Pfam" id="PF00892">
    <property type="entry name" value="EamA"/>
    <property type="match status" value="2"/>
</dbReference>
<dbReference type="PANTHER" id="PTHR42920:SF5">
    <property type="entry name" value="EAMA DOMAIN-CONTAINING PROTEIN"/>
    <property type="match status" value="1"/>
</dbReference>
<evidence type="ECO:0000313" key="8">
    <source>
        <dbReference type="EMBL" id="CAB4897150.1"/>
    </source>
</evidence>
<dbReference type="PANTHER" id="PTHR42920">
    <property type="entry name" value="OS03G0707200 PROTEIN-RELATED"/>
    <property type="match status" value="1"/>
</dbReference>
<feature type="transmembrane region" description="Helical" evidence="6">
    <location>
        <begin position="199"/>
        <end position="217"/>
    </location>
</feature>
<reference evidence="8" key="1">
    <citation type="submission" date="2020-05" db="EMBL/GenBank/DDBJ databases">
        <authorList>
            <person name="Chiriac C."/>
            <person name="Salcher M."/>
            <person name="Ghai R."/>
            <person name="Kavagutti S V."/>
        </authorList>
    </citation>
    <scope>NUCLEOTIDE SEQUENCE</scope>
</reference>
<dbReference type="GO" id="GO:0005886">
    <property type="term" value="C:plasma membrane"/>
    <property type="evidence" value="ECO:0007669"/>
    <property type="project" value="UniProtKB-SubCell"/>
</dbReference>
<protein>
    <submittedName>
        <fullName evidence="8">Unannotated protein</fullName>
    </submittedName>
</protein>
<name>A0A6J7FWT3_9ZZZZ</name>
<feature type="transmembrane region" description="Helical" evidence="6">
    <location>
        <begin position="168"/>
        <end position="187"/>
    </location>
</feature>
<feature type="transmembrane region" description="Helical" evidence="6">
    <location>
        <begin position="59"/>
        <end position="80"/>
    </location>
</feature>
<evidence type="ECO:0000256" key="5">
    <source>
        <dbReference type="ARBA" id="ARBA00023136"/>
    </source>
</evidence>
<sequence>MTGLALVGVAFVWGVAFVVMKPALQQEPLWDFIATRFSVAVVVMLLFRPTIVRQISPKILTRGSVLGVILAVGFLTQSIGLTLNTAATTGFITGLYVVVVPLLSWILYRTPIAGRVWAGVALAFTGLALISINGFGFNVTQIWVLVGALLFALHYVVLARWSPGLSSYALTLVQLTVATAVAWIGALVDGYQPPPTLNIWLGVAFTGIFATAVAYFVQTWAESRMDASRVAVILTLEVVFAAIVAVAVGQEVLALKTIVGGVLIVLAMFVVEWPSRKLKVPTAI</sequence>
<dbReference type="AlphaFoldDB" id="A0A6J7FWT3"/>
<dbReference type="InterPro" id="IPR051258">
    <property type="entry name" value="Diverse_Substrate_Transporter"/>
</dbReference>
<organism evidence="8">
    <name type="scientific">freshwater metagenome</name>
    <dbReference type="NCBI Taxonomy" id="449393"/>
    <lineage>
        <taxon>unclassified sequences</taxon>
        <taxon>metagenomes</taxon>
        <taxon>ecological metagenomes</taxon>
    </lineage>
</organism>
<comment type="subcellular location">
    <subcellularLocation>
        <location evidence="1">Cell membrane</location>
        <topology evidence="1">Multi-pass membrane protein</topology>
    </subcellularLocation>
</comment>
<feature type="transmembrane region" description="Helical" evidence="6">
    <location>
        <begin position="253"/>
        <end position="271"/>
    </location>
</feature>
<keyword evidence="3 6" id="KW-0812">Transmembrane</keyword>
<feature type="domain" description="EamA" evidence="7">
    <location>
        <begin position="4"/>
        <end position="131"/>
    </location>
</feature>
<dbReference type="SUPFAM" id="SSF103481">
    <property type="entry name" value="Multidrug resistance efflux transporter EmrE"/>
    <property type="match status" value="2"/>
</dbReference>
<feature type="transmembrane region" description="Helical" evidence="6">
    <location>
        <begin position="86"/>
        <end position="108"/>
    </location>
</feature>
<evidence type="ECO:0000259" key="7">
    <source>
        <dbReference type="Pfam" id="PF00892"/>
    </source>
</evidence>
<evidence type="ECO:0000256" key="6">
    <source>
        <dbReference type="SAM" id="Phobius"/>
    </source>
</evidence>
<feature type="transmembrane region" description="Helical" evidence="6">
    <location>
        <begin position="229"/>
        <end position="247"/>
    </location>
</feature>
<feature type="transmembrane region" description="Helical" evidence="6">
    <location>
        <begin position="30"/>
        <end position="47"/>
    </location>
</feature>
<keyword evidence="4 6" id="KW-1133">Transmembrane helix</keyword>
<evidence type="ECO:0000256" key="3">
    <source>
        <dbReference type="ARBA" id="ARBA00022692"/>
    </source>
</evidence>
<dbReference type="InterPro" id="IPR037185">
    <property type="entry name" value="EmrE-like"/>
</dbReference>
<evidence type="ECO:0000256" key="2">
    <source>
        <dbReference type="ARBA" id="ARBA00022475"/>
    </source>
</evidence>
<accession>A0A6J7FWT3</accession>
<feature type="transmembrane region" description="Helical" evidence="6">
    <location>
        <begin position="115"/>
        <end position="136"/>
    </location>
</feature>
<feature type="domain" description="EamA" evidence="7">
    <location>
        <begin position="142"/>
        <end position="271"/>
    </location>
</feature>
<dbReference type="EMBL" id="CAFBMB010000044">
    <property type="protein sequence ID" value="CAB4897150.1"/>
    <property type="molecule type" value="Genomic_DNA"/>
</dbReference>
<evidence type="ECO:0000256" key="1">
    <source>
        <dbReference type="ARBA" id="ARBA00004651"/>
    </source>
</evidence>
<evidence type="ECO:0000256" key="4">
    <source>
        <dbReference type="ARBA" id="ARBA00022989"/>
    </source>
</evidence>
<gene>
    <name evidence="8" type="ORF">UFOPK3516_00747</name>
</gene>
<keyword evidence="2" id="KW-1003">Cell membrane</keyword>
<proteinExistence type="predicted"/>
<feature type="transmembrane region" description="Helical" evidence="6">
    <location>
        <begin position="142"/>
        <end position="161"/>
    </location>
</feature>